<keyword evidence="6" id="KW-0165">Cleavage on pair of basic residues</keyword>
<dbReference type="GeneTree" id="ENSGT00940000154470"/>
<evidence type="ECO:0000313" key="10">
    <source>
        <dbReference type="Ensembl" id="ENSECRP00000004539.1"/>
    </source>
</evidence>
<dbReference type="PROSITE" id="PS00257">
    <property type="entry name" value="BOMBESIN"/>
    <property type="match status" value="1"/>
</dbReference>
<dbReference type="GO" id="GO:0031410">
    <property type="term" value="C:cytoplasmic vesicle"/>
    <property type="evidence" value="ECO:0007669"/>
    <property type="project" value="UniProtKB-SubCell"/>
</dbReference>
<name>A0A8C4RLT7_ERPCA</name>
<keyword evidence="11" id="KW-1185">Reference proteome</keyword>
<organism evidence="10 11">
    <name type="scientific">Erpetoichthys calabaricus</name>
    <name type="common">Rope fish</name>
    <name type="synonym">Calamoichthys calabaricus</name>
    <dbReference type="NCBI Taxonomy" id="27687"/>
    <lineage>
        <taxon>Eukaryota</taxon>
        <taxon>Metazoa</taxon>
        <taxon>Chordata</taxon>
        <taxon>Craniata</taxon>
        <taxon>Vertebrata</taxon>
        <taxon>Euteleostomi</taxon>
        <taxon>Actinopterygii</taxon>
        <taxon>Polypteriformes</taxon>
        <taxon>Polypteridae</taxon>
        <taxon>Erpetoichthys</taxon>
    </lineage>
</organism>
<evidence type="ECO:0000256" key="8">
    <source>
        <dbReference type="ARBA" id="ARBA00022815"/>
    </source>
</evidence>
<keyword evidence="9" id="KW-0968">Cytoplasmic vesicle</keyword>
<evidence type="ECO:0000256" key="6">
    <source>
        <dbReference type="ARBA" id="ARBA00022685"/>
    </source>
</evidence>
<evidence type="ECO:0000256" key="2">
    <source>
        <dbReference type="ARBA" id="ARBA00004613"/>
    </source>
</evidence>
<reference evidence="10" key="2">
    <citation type="submission" date="2025-08" db="UniProtKB">
        <authorList>
            <consortium name="Ensembl"/>
        </authorList>
    </citation>
    <scope>IDENTIFICATION</scope>
</reference>
<reference evidence="10" key="1">
    <citation type="submission" date="2021-06" db="EMBL/GenBank/DDBJ databases">
        <authorList>
            <consortium name="Wellcome Sanger Institute Data Sharing"/>
        </authorList>
    </citation>
    <scope>NUCLEOTIDE SEQUENCE [LARGE SCALE GENOMIC DNA]</scope>
</reference>
<keyword evidence="7" id="KW-0732">Signal</keyword>
<dbReference type="GeneID" id="114652706"/>
<dbReference type="Proteomes" id="UP000694620">
    <property type="component" value="Chromosome 5"/>
</dbReference>
<dbReference type="InterPro" id="IPR000874">
    <property type="entry name" value="Bombesin"/>
</dbReference>
<evidence type="ECO:0000256" key="3">
    <source>
        <dbReference type="ARBA" id="ARBA00010012"/>
    </source>
</evidence>
<keyword evidence="8" id="KW-0027">Amidation</keyword>
<dbReference type="PANTHER" id="PTHR16866">
    <property type="entry name" value="GASTRIN-RELEASING PEPTIDE"/>
    <property type="match status" value="1"/>
</dbReference>
<comment type="subcellular location">
    <subcellularLocation>
        <location evidence="1">Cytoplasmic vesicle</location>
        <location evidence="1">Secretory vesicle lumen</location>
    </subcellularLocation>
    <subcellularLocation>
        <location evidence="2">Secreted</location>
    </subcellularLocation>
</comment>
<protein>
    <recommendedName>
        <fullName evidence="4">Gastrin-releasing peptide</fullName>
    </recommendedName>
</protein>
<dbReference type="GO" id="GO:0005184">
    <property type="term" value="F:neuropeptide hormone activity"/>
    <property type="evidence" value="ECO:0007669"/>
    <property type="project" value="TreeGrafter"/>
</dbReference>
<comment type="similarity">
    <text evidence="3">Belongs to the bombesin/neuromedin-B/ranatensin family.</text>
</comment>
<evidence type="ECO:0000256" key="7">
    <source>
        <dbReference type="ARBA" id="ARBA00022729"/>
    </source>
</evidence>
<dbReference type="PANTHER" id="PTHR16866:SF2">
    <property type="entry name" value="GASTRIN-RELEASING PEPTIDE"/>
    <property type="match status" value="1"/>
</dbReference>
<evidence type="ECO:0000256" key="1">
    <source>
        <dbReference type="ARBA" id="ARBA00004263"/>
    </source>
</evidence>
<reference evidence="10" key="3">
    <citation type="submission" date="2025-09" db="UniProtKB">
        <authorList>
            <consortium name="Ensembl"/>
        </authorList>
    </citation>
    <scope>IDENTIFICATION</scope>
</reference>
<proteinExistence type="inferred from homology"/>
<gene>
    <name evidence="10" type="primary">grp</name>
</gene>
<dbReference type="GO" id="GO:0005615">
    <property type="term" value="C:extracellular space"/>
    <property type="evidence" value="ECO:0007669"/>
    <property type="project" value="TreeGrafter"/>
</dbReference>
<sequence length="151" mass="17150">MGAGLLFWKYRSVLFLLYIAVVISWLHLGSAVPVQNGAPLSKMYPRGSHWAVGHLMGKKSNDFPLGYGEDEDKAAYLSKPEDVKQIESYLQWSELVKNVIRVLEGSDVREAKILKDENLLNRKKTWGSEDNVKELTDYLLQVLNIKDNNPS</sequence>
<dbReference type="RefSeq" id="XP_028658860.1">
    <property type="nucleotide sequence ID" value="XM_028803027.2"/>
</dbReference>
<dbReference type="GO" id="GO:0007218">
    <property type="term" value="P:neuropeptide signaling pathway"/>
    <property type="evidence" value="ECO:0007669"/>
    <property type="project" value="InterPro"/>
</dbReference>
<evidence type="ECO:0000313" key="11">
    <source>
        <dbReference type="Proteomes" id="UP000694620"/>
    </source>
</evidence>
<dbReference type="AlphaFoldDB" id="A0A8C4RLT7"/>
<evidence type="ECO:0000256" key="4">
    <source>
        <dbReference type="ARBA" id="ARBA00016270"/>
    </source>
</evidence>
<keyword evidence="5" id="KW-0964">Secreted</keyword>
<evidence type="ECO:0000256" key="5">
    <source>
        <dbReference type="ARBA" id="ARBA00022525"/>
    </source>
</evidence>
<dbReference type="Pfam" id="PF02044">
    <property type="entry name" value="Bombesin"/>
    <property type="match status" value="1"/>
</dbReference>
<accession>A0A8C4RLT7</accession>
<dbReference type="Ensembl" id="ENSECRT00000004617.1">
    <property type="protein sequence ID" value="ENSECRP00000004539.1"/>
    <property type="gene ID" value="ENSECRG00000003088.1"/>
</dbReference>
<evidence type="ECO:0000256" key="9">
    <source>
        <dbReference type="ARBA" id="ARBA00023329"/>
    </source>
</evidence>
<dbReference type="OrthoDB" id="9879745at2759"/>
<dbReference type="CTD" id="2922"/>